<reference evidence="1 2" key="1">
    <citation type="submission" date="2023-07" db="EMBL/GenBank/DDBJ databases">
        <title>Genomic Encyclopedia of Type Strains, Phase IV (KMG-IV): sequencing the most valuable type-strain genomes for metagenomic binning, comparative biology and taxonomic classification.</title>
        <authorList>
            <person name="Goeker M."/>
        </authorList>
    </citation>
    <scope>NUCLEOTIDE SEQUENCE [LARGE SCALE GENOMIC DNA]</scope>
    <source>
        <strain evidence="1 2">DSM 14914</strain>
    </source>
</reference>
<proteinExistence type="predicted"/>
<name>A0ABU0KXF8_9BACL</name>
<sequence length="42" mass="4983">MTFISDKTYWTIADRIYDRELTAKDSKSRVVPDWKIVLAEYG</sequence>
<evidence type="ECO:0000313" key="2">
    <source>
        <dbReference type="Proteomes" id="UP001242811"/>
    </source>
</evidence>
<gene>
    <name evidence="1" type="ORF">QOZ95_002298</name>
</gene>
<evidence type="ECO:0000313" key="1">
    <source>
        <dbReference type="EMBL" id="MDQ0494135.1"/>
    </source>
</evidence>
<accession>A0ABU0KXF8</accession>
<comment type="caution">
    <text evidence="1">The sequence shown here is derived from an EMBL/GenBank/DDBJ whole genome shotgun (WGS) entry which is preliminary data.</text>
</comment>
<protein>
    <submittedName>
        <fullName evidence="1">Uncharacterized protein</fullName>
    </submittedName>
</protein>
<dbReference type="Proteomes" id="UP001242811">
    <property type="component" value="Unassembled WGS sequence"/>
</dbReference>
<dbReference type="RefSeq" id="WP_269320829.1">
    <property type="nucleotide sequence ID" value="NZ_CP045298.1"/>
</dbReference>
<organism evidence="1 2">
    <name type="scientific">Paenibacillus brasilensis</name>
    <dbReference type="NCBI Taxonomy" id="128574"/>
    <lineage>
        <taxon>Bacteria</taxon>
        <taxon>Bacillati</taxon>
        <taxon>Bacillota</taxon>
        <taxon>Bacilli</taxon>
        <taxon>Bacillales</taxon>
        <taxon>Paenibacillaceae</taxon>
        <taxon>Paenibacillus</taxon>
    </lineage>
</organism>
<dbReference type="EMBL" id="JAUSWA010000011">
    <property type="protein sequence ID" value="MDQ0494135.1"/>
    <property type="molecule type" value="Genomic_DNA"/>
</dbReference>
<keyword evidence="2" id="KW-1185">Reference proteome</keyword>